<dbReference type="InterPro" id="IPR017850">
    <property type="entry name" value="Alkaline_phosphatase_core_sf"/>
</dbReference>
<dbReference type="Gene3D" id="3.40.720.10">
    <property type="entry name" value="Alkaline Phosphatase, subunit A"/>
    <property type="match status" value="1"/>
</dbReference>
<feature type="transmembrane region" description="Helical" evidence="6">
    <location>
        <begin position="59"/>
        <end position="80"/>
    </location>
</feature>
<comment type="caution">
    <text evidence="8">The sequence shown here is derived from an EMBL/GenBank/DDBJ whole genome shotgun (WGS) entry which is preliminary data.</text>
</comment>
<dbReference type="CDD" id="cd16015">
    <property type="entry name" value="LTA_synthase"/>
    <property type="match status" value="1"/>
</dbReference>
<comment type="subcellular location">
    <subcellularLocation>
        <location evidence="1">Cell membrane</location>
        <topology evidence="1">Multi-pass membrane protein</topology>
    </subcellularLocation>
</comment>
<keyword evidence="3 6" id="KW-0812">Transmembrane</keyword>
<evidence type="ECO:0000259" key="7">
    <source>
        <dbReference type="Pfam" id="PF00884"/>
    </source>
</evidence>
<evidence type="ECO:0000256" key="4">
    <source>
        <dbReference type="ARBA" id="ARBA00022989"/>
    </source>
</evidence>
<dbReference type="Gene3D" id="3.30.1120.80">
    <property type="match status" value="1"/>
</dbReference>
<proteinExistence type="predicted"/>
<dbReference type="SUPFAM" id="SSF53649">
    <property type="entry name" value="Alkaline phosphatase-like"/>
    <property type="match status" value="1"/>
</dbReference>
<sequence length="662" mass="74198">MKISVNRLSGPYYPLVVMALLMLAILSFSRVGLFIWQYERVAAAADILPLLLQGIRADLILVGLWLVLPVLLAPALATAGNINRWRSFCHGWALLGLTVIIFIELSTPQFILQYDIRPNRLYVEYLKYPREVFSTLWHGFRAMLLAGIMLTAVLLVLSNRVLRSAKNHTFAYRNRTLWLSWPLVVCLVFAMVRSTTDHRPANPAFFAVTGDAMVNSLVISSPYSVLYAIYSLRHEANASEVYGKLSRQQIVSDALDWPWLQQLQFDENYPTSHFHQATRPRARPLNLVIVLEESLGATFVESLGGVPVTPELEKLKQQGWWFENMYATGTRSVRGIEAVVSGFMPTPAQSVVKLSLAQQHFYTLGSALAEQGYHTSFVYGGEAHFDNMRAFFTGNGFDEVIDMPKIDKPVFVGSWGASDEDLFRTADQHLQQMHAAGKPFFSLIFSSSNHEPFEFPDGRISLHEQPKNTVNNAVKYADYALGQFIAQAKQSAYWQDTIFLIVADHDNRVYGDNLVPVEKFHIPALILGPDIEAKNISPVASQIDLAPTLLSLLGISAQTPLIGRDFSRDASSPGRALLQFDQYFALMEDKDLTILRPQQAPVHAVYNPVSRRLTTSTQPVSATQQSRALAQVLLPSLLYREQLYRNPLPPDCNDCQLAQALP</sequence>
<accession>A0ABN1DVE1</accession>
<keyword evidence="5 6" id="KW-0472">Membrane</keyword>
<feature type="transmembrane region" description="Helical" evidence="6">
    <location>
        <begin position="92"/>
        <end position="112"/>
    </location>
</feature>
<dbReference type="PIRSF" id="PIRSF005091">
    <property type="entry name" value="Mmb_sulf_HI1246"/>
    <property type="match status" value="1"/>
</dbReference>
<keyword evidence="4 6" id="KW-1133">Transmembrane helix</keyword>
<gene>
    <name evidence="8" type="ORF">GCM10009098_21160</name>
</gene>
<feature type="transmembrane region" description="Helical" evidence="6">
    <location>
        <begin position="12"/>
        <end position="36"/>
    </location>
</feature>
<feature type="transmembrane region" description="Helical" evidence="6">
    <location>
        <begin position="176"/>
        <end position="192"/>
    </location>
</feature>
<name>A0ABN1DVE1_9GAMM</name>
<dbReference type="InterPro" id="IPR050448">
    <property type="entry name" value="OpgB/LTA_synthase_biosynth"/>
</dbReference>
<evidence type="ECO:0000256" key="6">
    <source>
        <dbReference type="SAM" id="Phobius"/>
    </source>
</evidence>
<evidence type="ECO:0000256" key="2">
    <source>
        <dbReference type="ARBA" id="ARBA00022475"/>
    </source>
</evidence>
<evidence type="ECO:0000256" key="5">
    <source>
        <dbReference type="ARBA" id="ARBA00023136"/>
    </source>
</evidence>
<feature type="domain" description="Sulfatase N-terminal" evidence="7">
    <location>
        <begin position="286"/>
        <end position="555"/>
    </location>
</feature>
<evidence type="ECO:0000313" key="9">
    <source>
        <dbReference type="Proteomes" id="UP001501169"/>
    </source>
</evidence>
<feature type="transmembrane region" description="Helical" evidence="6">
    <location>
        <begin position="132"/>
        <end position="156"/>
    </location>
</feature>
<reference evidence="8 9" key="1">
    <citation type="journal article" date="2019" name="Int. J. Syst. Evol. Microbiol.">
        <title>The Global Catalogue of Microorganisms (GCM) 10K type strain sequencing project: providing services to taxonomists for standard genome sequencing and annotation.</title>
        <authorList>
            <consortium name="The Broad Institute Genomics Platform"/>
            <consortium name="The Broad Institute Genome Sequencing Center for Infectious Disease"/>
            <person name="Wu L."/>
            <person name="Ma J."/>
        </authorList>
    </citation>
    <scope>NUCLEOTIDE SEQUENCE [LARGE SCALE GENOMIC DNA]</scope>
    <source>
        <strain evidence="8 9">JCM 14331</strain>
    </source>
</reference>
<protein>
    <submittedName>
        <fullName evidence="8">LTA synthase family protein</fullName>
    </submittedName>
</protein>
<dbReference type="Pfam" id="PF00884">
    <property type="entry name" value="Sulfatase"/>
    <property type="match status" value="1"/>
</dbReference>
<dbReference type="Proteomes" id="UP001501169">
    <property type="component" value="Unassembled WGS sequence"/>
</dbReference>
<evidence type="ECO:0000313" key="8">
    <source>
        <dbReference type="EMBL" id="GAA0553217.1"/>
    </source>
</evidence>
<keyword evidence="2" id="KW-1003">Cell membrane</keyword>
<dbReference type="PANTHER" id="PTHR47371">
    <property type="entry name" value="LIPOTEICHOIC ACID SYNTHASE"/>
    <property type="match status" value="1"/>
</dbReference>
<dbReference type="InterPro" id="IPR000917">
    <property type="entry name" value="Sulfatase_N"/>
</dbReference>
<evidence type="ECO:0000256" key="3">
    <source>
        <dbReference type="ARBA" id="ARBA00022692"/>
    </source>
</evidence>
<organism evidence="8 9">
    <name type="scientific">Rheinheimera aquimaris</name>
    <dbReference type="NCBI Taxonomy" id="412437"/>
    <lineage>
        <taxon>Bacteria</taxon>
        <taxon>Pseudomonadati</taxon>
        <taxon>Pseudomonadota</taxon>
        <taxon>Gammaproteobacteria</taxon>
        <taxon>Chromatiales</taxon>
        <taxon>Chromatiaceae</taxon>
        <taxon>Rheinheimera</taxon>
    </lineage>
</organism>
<keyword evidence="9" id="KW-1185">Reference proteome</keyword>
<dbReference type="EMBL" id="BAAAEO010000003">
    <property type="protein sequence ID" value="GAA0553217.1"/>
    <property type="molecule type" value="Genomic_DNA"/>
</dbReference>
<evidence type="ECO:0000256" key="1">
    <source>
        <dbReference type="ARBA" id="ARBA00004651"/>
    </source>
</evidence>
<dbReference type="RefSeq" id="WP_226767094.1">
    <property type="nucleotide sequence ID" value="NZ_BAAAEO010000003.1"/>
</dbReference>
<dbReference type="PANTHER" id="PTHR47371:SF3">
    <property type="entry name" value="PHOSPHOGLYCEROL TRANSFERASE I"/>
    <property type="match status" value="1"/>
</dbReference>
<dbReference type="InterPro" id="IPR012160">
    <property type="entry name" value="LtaS-like"/>
</dbReference>